<keyword evidence="2" id="KW-0808">Transferase</keyword>
<dbReference type="GO" id="GO:0004343">
    <property type="term" value="F:glucosamine 6-phosphate N-acetyltransferase activity"/>
    <property type="evidence" value="ECO:0007669"/>
    <property type="project" value="TreeGrafter"/>
</dbReference>
<dbReference type="PROSITE" id="PS51186">
    <property type="entry name" value="GNAT"/>
    <property type="match status" value="1"/>
</dbReference>
<organism evidence="2 3">
    <name type="scientific">Marinobacter mobilis</name>
    <dbReference type="NCBI Taxonomy" id="488533"/>
    <lineage>
        <taxon>Bacteria</taxon>
        <taxon>Pseudomonadati</taxon>
        <taxon>Pseudomonadota</taxon>
        <taxon>Gammaproteobacteria</taxon>
        <taxon>Pseudomonadales</taxon>
        <taxon>Marinobacteraceae</taxon>
        <taxon>Marinobacter</taxon>
    </lineage>
</organism>
<dbReference type="Pfam" id="PF25559">
    <property type="entry name" value="DUF7931"/>
    <property type="match status" value="1"/>
</dbReference>
<dbReference type="InterPro" id="IPR016181">
    <property type="entry name" value="Acyl_CoA_acyltransferase"/>
</dbReference>
<accession>A0A1H2UN59</accession>
<dbReference type="Pfam" id="PF13673">
    <property type="entry name" value="Acetyltransf_10"/>
    <property type="match status" value="1"/>
</dbReference>
<dbReference type="Proteomes" id="UP000199675">
    <property type="component" value="Unassembled WGS sequence"/>
</dbReference>
<dbReference type="InterPro" id="IPR057691">
    <property type="entry name" value="DUF7931"/>
</dbReference>
<dbReference type="AlphaFoldDB" id="A0A1H2UN59"/>
<dbReference type="InterPro" id="IPR000182">
    <property type="entry name" value="GNAT_dom"/>
</dbReference>
<dbReference type="RefSeq" id="WP_091811979.1">
    <property type="nucleotide sequence ID" value="NZ_FNNE01000003.1"/>
</dbReference>
<protein>
    <submittedName>
        <fullName evidence="2">Predicted N-acyltransferase, GNAT family</fullName>
    </submittedName>
</protein>
<sequence>MNIRIRKYSWQLVPQALKDIRQQVFIEEQNVPPALEWDDTDEIADHYLAVLPDNTPIGVSRMFPSVTDTAHIGRMAVLPDYRSRGIGALLLRRMMNDAAPQFQDLFLSAQVHAVPFYESCGFHVCSAPYDDAGIPHVDMRCLAPSLVLPQLGTRQSPLIVGKDEESWLFDSEAELIALTDTMTNQAAQKLWLYDRELEHDLYDRFRFREIVSALARRHRLSEIRLLIHDDKPLVKKRHQIIELMKRIPSKIELRLINEDYPYDDNPFIVVDGKAVLYRHDFGRPSGFVQLASGGRAKLLGESFQRMWDAGTVSREFRPVSI</sequence>
<feature type="domain" description="N-acetyltransferase" evidence="1">
    <location>
        <begin position="3"/>
        <end position="144"/>
    </location>
</feature>
<keyword evidence="2" id="KW-0012">Acyltransferase</keyword>
<dbReference type="InterPro" id="IPR039143">
    <property type="entry name" value="GNPNAT1-like"/>
</dbReference>
<dbReference type="EMBL" id="FNNE01000003">
    <property type="protein sequence ID" value="SDW56954.1"/>
    <property type="molecule type" value="Genomic_DNA"/>
</dbReference>
<dbReference type="Gene3D" id="3.40.630.30">
    <property type="match status" value="1"/>
</dbReference>
<dbReference type="OrthoDB" id="9796171at2"/>
<dbReference type="CDD" id="cd04301">
    <property type="entry name" value="NAT_SF"/>
    <property type="match status" value="1"/>
</dbReference>
<keyword evidence="3" id="KW-1185">Reference proteome</keyword>
<dbReference type="SUPFAM" id="SSF55729">
    <property type="entry name" value="Acyl-CoA N-acyltransferases (Nat)"/>
    <property type="match status" value="1"/>
</dbReference>
<name>A0A1H2UN59_9GAMM</name>
<evidence type="ECO:0000313" key="2">
    <source>
        <dbReference type="EMBL" id="SDW56954.1"/>
    </source>
</evidence>
<evidence type="ECO:0000313" key="3">
    <source>
        <dbReference type="Proteomes" id="UP000199675"/>
    </source>
</evidence>
<gene>
    <name evidence="2" type="ORF">SAMN04487960_103145</name>
</gene>
<dbReference type="STRING" id="488533.SAMN04487960_103145"/>
<dbReference type="PANTHER" id="PTHR13355:SF11">
    <property type="entry name" value="GLUCOSAMINE 6-PHOSPHATE N-ACETYLTRANSFERASE"/>
    <property type="match status" value="1"/>
</dbReference>
<reference evidence="2 3" key="1">
    <citation type="submission" date="2016-10" db="EMBL/GenBank/DDBJ databases">
        <authorList>
            <person name="de Groot N.N."/>
        </authorList>
    </citation>
    <scope>NUCLEOTIDE SEQUENCE [LARGE SCALE GENOMIC DNA]</scope>
    <source>
        <strain evidence="2 3">CGMCC 1.7059</strain>
    </source>
</reference>
<proteinExistence type="predicted"/>
<evidence type="ECO:0000259" key="1">
    <source>
        <dbReference type="PROSITE" id="PS51186"/>
    </source>
</evidence>
<dbReference type="PANTHER" id="PTHR13355">
    <property type="entry name" value="GLUCOSAMINE 6-PHOSPHATE N-ACETYLTRANSFERASE"/>
    <property type="match status" value="1"/>
</dbReference>